<dbReference type="AlphaFoldDB" id="A0A7I0HRX7"/>
<protein>
    <submittedName>
        <fullName evidence="1">Uncharacterized protein</fullName>
    </submittedName>
</protein>
<dbReference type="RefSeq" id="WP_135771132.1">
    <property type="nucleotide sequence ID" value="NZ_RQFT01000009.1"/>
</dbReference>
<organism evidence="1 2">
    <name type="scientific">Leptospira bouyouniensis</name>
    <dbReference type="NCBI Taxonomy" id="2484911"/>
    <lineage>
        <taxon>Bacteria</taxon>
        <taxon>Pseudomonadati</taxon>
        <taxon>Spirochaetota</taxon>
        <taxon>Spirochaetia</taxon>
        <taxon>Leptospirales</taxon>
        <taxon>Leptospiraceae</taxon>
        <taxon>Leptospira</taxon>
    </lineage>
</organism>
<gene>
    <name evidence="1" type="ORF">EHQ43_10155</name>
</gene>
<dbReference type="EMBL" id="RQFT01000009">
    <property type="protein sequence ID" value="TGL04997.1"/>
    <property type="molecule type" value="Genomic_DNA"/>
</dbReference>
<dbReference type="Proteomes" id="UP000297641">
    <property type="component" value="Unassembled WGS sequence"/>
</dbReference>
<comment type="caution">
    <text evidence="1">The sequence shown here is derived from an EMBL/GenBank/DDBJ whole genome shotgun (WGS) entry which is preliminary data.</text>
</comment>
<evidence type="ECO:0000313" key="2">
    <source>
        <dbReference type="Proteomes" id="UP000297641"/>
    </source>
</evidence>
<evidence type="ECO:0000313" key="1">
    <source>
        <dbReference type="EMBL" id="TGL04997.1"/>
    </source>
</evidence>
<sequence>MSKDTEPIYNRIVQIVSKFDRRSFAIALIEQIRLLEEDRIPIEKMQIWNLLFLLKICVVHGGFNPRKQIKFMDILNLHNLCLELNSFVPAYESESNKQILNKIMRRFAFQQFGCQQELSLPEIERTIKLLKLSERTLEKNFSNDVNFSYKDFLKYVIIIYAWHQTHLDIPILDISDIKVAIEDKEIFDQITSYLSRDISYIQKDILQDAKARSKRLEIFDQSILYKYPIWEIKGAKYLISKHLFEKAMTRLPIEKAFIKNPAGISKAFETYTHSLLKRKFNSFLNEKEIEKRYQLKEGQKKADFLVFESLGKVTIECKAIYAPKLSKVDLKLEILISSYKESILKGLVQSIETHFYLDTVIFKNNFMLIVTLDDLNFSWFEEVYDEFIREGLERNYPGFEEKINNFNLSHIFILPISTFESIIYYICKENIEFASLLLKLIKYREEVGDSNYFDFADLFDSFMKKEHGENYKIEYEKNETELLFEEIRNSLTQALSHRK</sequence>
<accession>A0A7I0HRX7</accession>
<reference evidence="1 2" key="1">
    <citation type="journal article" date="2019" name="PLoS Negl. Trop. Dis.">
        <title>Revisiting the worldwide diversity of Leptospira species in the environment.</title>
        <authorList>
            <person name="Vincent A.T."/>
            <person name="Schiettekatte O."/>
            <person name="Bourhy P."/>
            <person name="Veyrier F.J."/>
            <person name="Picardeau M."/>
        </authorList>
    </citation>
    <scope>NUCLEOTIDE SEQUENCE [LARGE SCALE GENOMIC DNA]</scope>
    <source>
        <strain evidence="1 2">201800273</strain>
    </source>
</reference>
<proteinExistence type="predicted"/>
<name>A0A7I0HRX7_9LEPT</name>